<evidence type="ECO:0000256" key="6">
    <source>
        <dbReference type="ARBA" id="ARBA00022801"/>
    </source>
</evidence>
<dbReference type="RefSeq" id="WP_255331973.1">
    <property type="nucleotide sequence ID" value="NZ_VOTZ01000005.1"/>
</dbReference>
<name>A0ABD4TJT5_9EURY</name>
<accession>A0ABD4TJT5</accession>
<dbReference type="PIRSF" id="PIRSF004878">
    <property type="entry name" value="RNase_P_4"/>
    <property type="match status" value="1"/>
</dbReference>
<proteinExistence type="inferred from homology"/>
<feature type="binding site" evidence="8">
    <location>
        <position position="89"/>
    </location>
    <ligand>
        <name>Zn(2+)</name>
        <dbReference type="ChEBI" id="CHEBI:29105"/>
    </ligand>
</feature>
<gene>
    <name evidence="8" type="primary">rnp4</name>
    <name evidence="9" type="ORF">FTO68_03405</name>
</gene>
<dbReference type="InterPro" id="IPR007175">
    <property type="entry name" value="Rpr2/Snm1/Rpp21"/>
</dbReference>
<feature type="binding site" evidence="8">
    <location>
        <position position="66"/>
    </location>
    <ligand>
        <name>Zn(2+)</name>
        <dbReference type="ChEBI" id="CHEBI:29105"/>
    </ligand>
</feature>
<evidence type="ECO:0000256" key="5">
    <source>
        <dbReference type="ARBA" id="ARBA00022759"/>
    </source>
</evidence>
<keyword evidence="6 8" id="KW-0378">Hydrolase</keyword>
<dbReference type="Pfam" id="PF04032">
    <property type="entry name" value="Rpr2"/>
    <property type="match status" value="1"/>
</dbReference>
<dbReference type="EC" id="3.1.26.5" evidence="8"/>
<keyword evidence="2 8" id="KW-0819">tRNA processing</keyword>
<evidence type="ECO:0000313" key="9">
    <source>
        <dbReference type="EMBL" id="MCQ1538038.1"/>
    </source>
</evidence>
<reference evidence="9 10" key="1">
    <citation type="submission" date="2019-08" db="EMBL/GenBank/DDBJ databases">
        <authorList>
            <person name="Chen S.-C."/>
            <person name="Lai M.-C."/>
            <person name="You Y.-T."/>
        </authorList>
    </citation>
    <scope>NUCLEOTIDE SEQUENCE [LARGE SCALE GENOMIC DNA]</scope>
    <source>
        <strain evidence="9 10">P2F9704a</strain>
    </source>
</reference>
<evidence type="ECO:0000256" key="1">
    <source>
        <dbReference type="ARBA" id="ARBA00022490"/>
    </source>
</evidence>
<comment type="subcellular location">
    <subcellularLocation>
        <location evidence="8">Cytoplasm</location>
    </subcellularLocation>
</comment>
<dbReference type="EMBL" id="VOTZ01000005">
    <property type="protein sequence ID" value="MCQ1538038.1"/>
    <property type="molecule type" value="Genomic_DNA"/>
</dbReference>
<dbReference type="GO" id="GO:0008270">
    <property type="term" value="F:zinc ion binding"/>
    <property type="evidence" value="ECO:0007669"/>
    <property type="project" value="UniProtKB-UniRule"/>
</dbReference>
<evidence type="ECO:0000256" key="7">
    <source>
        <dbReference type="ARBA" id="ARBA00022833"/>
    </source>
</evidence>
<dbReference type="Gene3D" id="1.20.5.420">
    <property type="entry name" value="Immunoglobulin FC, subunit C"/>
    <property type="match status" value="1"/>
</dbReference>
<keyword evidence="4 8" id="KW-0479">Metal-binding</keyword>
<dbReference type="AlphaFoldDB" id="A0ABD4TJT5"/>
<keyword evidence="7 8" id="KW-0862">Zinc</keyword>
<evidence type="ECO:0000256" key="8">
    <source>
        <dbReference type="HAMAP-Rule" id="MF_00757"/>
    </source>
</evidence>
<keyword evidence="3 8" id="KW-0540">Nuclease</keyword>
<evidence type="ECO:0000256" key="2">
    <source>
        <dbReference type="ARBA" id="ARBA00022694"/>
    </source>
</evidence>
<protein>
    <recommendedName>
        <fullName evidence="8">Ribonuclease P protein component 4</fullName>
        <shortName evidence="8">RNase P component 4</shortName>
        <ecNumber evidence="8">3.1.26.5</ecNumber>
    </recommendedName>
    <alternativeName>
        <fullName evidence="8">Rpp21</fullName>
    </alternativeName>
</protein>
<evidence type="ECO:0000256" key="3">
    <source>
        <dbReference type="ARBA" id="ARBA00022722"/>
    </source>
</evidence>
<comment type="caution">
    <text evidence="9">The sequence shown here is derived from an EMBL/GenBank/DDBJ whole genome shotgun (WGS) entry which is preliminary data.</text>
</comment>
<keyword evidence="5 8" id="KW-0255">Endonuclease</keyword>
<dbReference type="GO" id="GO:0030677">
    <property type="term" value="C:ribonuclease P complex"/>
    <property type="evidence" value="ECO:0007669"/>
    <property type="project" value="UniProtKB-UniRule"/>
</dbReference>
<keyword evidence="10" id="KW-1185">Reference proteome</keyword>
<dbReference type="PANTHER" id="PTHR14742">
    <property type="entry name" value="RIBONUCLEASE P SUBUNIT P21"/>
    <property type="match status" value="1"/>
</dbReference>
<dbReference type="PANTHER" id="PTHR14742:SF0">
    <property type="entry name" value="RIBONUCLEASE P PROTEIN SUBUNIT P21"/>
    <property type="match status" value="1"/>
</dbReference>
<dbReference type="HAMAP" id="MF_00757">
    <property type="entry name" value="RNase_P_4"/>
    <property type="match status" value="1"/>
</dbReference>
<comment type="similarity">
    <text evidence="8">Belongs to the eukaryotic/archaeal RNase P protein component 4 family.</text>
</comment>
<organism evidence="9 10">
    <name type="scientific">Methanocalculus taiwanensis</name>
    <dbReference type="NCBI Taxonomy" id="106207"/>
    <lineage>
        <taxon>Archaea</taxon>
        <taxon>Methanobacteriati</taxon>
        <taxon>Methanobacteriota</taxon>
        <taxon>Stenosarchaea group</taxon>
        <taxon>Methanomicrobia</taxon>
        <taxon>Methanomicrobiales</taxon>
        <taxon>Methanocalculaceae</taxon>
        <taxon>Methanocalculus</taxon>
    </lineage>
</organism>
<dbReference type="Proteomes" id="UP001524383">
    <property type="component" value="Unassembled WGS sequence"/>
</dbReference>
<comment type="catalytic activity">
    <reaction evidence="8">
        <text>Endonucleolytic cleavage of RNA, removing 5'-extranucleotides from tRNA precursor.</text>
        <dbReference type="EC" id="3.1.26.5"/>
    </reaction>
</comment>
<comment type="subunit">
    <text evidence="8">Consists of a catalytic RNA component and at least 4-5 protein subunits.</text>
</comment>
<evidence type="ECO:0000256" key="4">
    <source>
        <dbReference type="ARBA" id="ARBA00022723"/>
    </source>
</evidence>
<dbReference type="GO" id="GO:0001682">
    <property type="term" value="P:tRNA 5'-leader removal"/>
    <property type="evidence" value="ECO:0007669"/>
    <property type="project" value="UniProtKB-UniRule"/>
</dbReference>
<sequence>MGEKFRSGNGKKIARERIDILFHYARLWAGEDRKRSRSCILLARRIAMKQRIRIPKRYRRQFCSNCTIFLVPGSNSRVRIQHGKVIVTCLDCGHTMRYPVVKQHAR</sequence>
<feature type="binding site" evidence="8">
    <location>
        <position position="63"/>
    </location>
    <ligand>
        <name>Zn(2+)</name>
        <dbReference type="ChEBI" id="CHEBI:29105"/>
    </ligand>
</feature>
<keyword evidence="1 8" id="KW-0963">Cytoplasm</keyword>
<dbReference type="Gene3D" id="6.20.50.20">
    <property type="match status" value="1"/>
</dbReference>
<comment type="function">
    <text evidence="8">Part of ribonuclease P, a protein complex that generates mature tRNA molecules by cleaving their 5'-ends.</text>
</comment>
<evidence type="ECO:0000313" key="10">
    <source>
        <dbReference type="Proteomes" id="UP001524383"/>
    </source>
</evidence>
<comment type="cofactor">
    <cofactor evidence="8">
        <name>Zn(2+)</name>
        <dbReference type="ChEBI" id="CHEBI:29105"/>
    </cofactor>
    <text evidence="8">Binds 1 zinc ion per subunit.</text>
</comment>
<dbReference type="InterPro" id="IPR016432">
    <property type="entry name" value="RNP4"/>
</dbReference>
<feature type="binding site" evidence="8">
    <location>
        <position position="92"/>
    </location>
    <ligand>
        <name>Zn(2+)</name>
        <dbReference type="ChEBI" id="CHEBI:29105"/>
    </ligand>
</feature>
<dbReference type="GO" id="GO:0004526">
    <property type="term" value="F:ribonuclease P activity"/>
    <property type="evidence" value="ECO:0007669"/>
    <property type="project" value="UniProtKB-UniRule"/>
</dbReference>
<dbReference type="GO" id="GO:0005737">
    <property type="term" value="C:cytoplasm"/>
    <property type="evidence" value="ECO:0007669"/>
    <property type="project" value="UniProtKB-SubCell"/>
</dbReference>